<proteinExistence type="predicted"/>
<gene>
    <name evidence="1" type="ORF">HUO12_02330</name>
</gene>
<dbReference type="EMBL" id="JABWTA010000001">
    <property type="protein sequence ID" value="NVE93727.1"/>
    <property type="molecule type" value="Genomic_DNA"/>
</dbReference>
<evidence type="ECO:0000313" key="2">
    <source>
        <dbReference type="Proteomes" id="UP000546031"/>
    </source>
</evidence>
<dbReference type="RefSeq" id="WP_176272076.1">
    <property type="nucleotide sequence ID" value="NZ_JABWTA010000001.1"/>
</dbReference>
<sequence>MELNGWELSSAPDGEENDLHRLYFRKATALTSEAKKSFLTGALRVAHEANGTLMSWINVEDYENN</sequence>
<comment type="caution">
    <text evidence="1">The sequence shown here is derived from an EMBL/GenBank/DDBJ whole genome shotgun (WGS) entry which is preliminary data.</text>
</comment>
<protein>
    <submittedName>
        <fullName evidence="1">Uncharacterized protein</fullName>
    </submittedName>
</protein>
<name>A0A850H3J3_9SPHN</name>
<keyword evidence="2" id="KW-1185">Reference proteome</keyword>
<evidence type="ECO:0000313" key="1">
    <source>
        <dbReference type="EMBL" id="NVE93727.1"/>
    </source>
</evidence>
<organism evidence="1 2">
    <name type="scientific">Altererythrobacter lutimaris</name>
    <dbReference type="NCBI Taxonomy" id="2743979"/>
    <lineage>
        <taxon>Bacteria</taxon>
        <taxon>Pseudomonadati</taxon>
        <taxon>Pseudomonadota</taxon>
        <taxon>Alphaproteobacteria</taxon>
        <taxon>Sphingomonadales</taxon>
        <taxon>Erythrobacteraceae</taxon>
        <taxon>Altererythrobacter</taxon>
    </lineage>
</organism>
<dbReference type="Proteomes" id="UP000546031">
    <property type="component" value="Unassembled WGS sequence"/>
</dbReference>
<dbReference type="AlphaFoldDB" id="A0A850H3J3"/>
<accession>A0A850H3J3</accession>
<reference evidence="1 2" key="1">
    <citation type="submission" date="2020-06" db="EMBL/GenBank/DDBJ databases">
        <title>Altererythrobacter lutimaris sp. nov., a marine bacterium isolated from a tidal flat.</title>
        <authorList>
            <person name="Kim D."/>
            <person name="Yoo Y."/>
            <person name="Kim J.-J."/>
        </authorList>
    </citation>
    <scope>NUCLEOTIDE SEQUENCE [LARGE SCALE GENOMIC DNA]</scope>
    <source>
        <strain evidence="1 2">JGD-16</strain>
    </source>
</reference>